<keyword evidence="2" id="KW-0238">DNA-binding</keyword>
<organism evidence="5 6">
    <name type="scientific">BD1-7 clade bacterium</name>
    <dbReference type="NCBI Taxonomy" id="2029982"/>
    <lineage>
        <taxon>Bacteria</taxon>
        <taxon>Pseudomonadati</taxon>
        <taxon>Pseudomonadota</taxon>
        <taxon>Gammaproteobacteria</taxon>
        <taxon>Cellvibrionales</taxon>
        <taxon>Spongiibacteraceae</taxon>
        <taxon>BD1-7 clade</taxon>
    </lineage>
</organism>
<keyword evidence="1" id="KW-0805">Transcription regulation</keyword>
<feature type="domain" description="HTH marR-type" evidence="4">
    <location>
        <begin position="1"/>
        <end position="139"/>
    </location>
</feature>
<evidence type="ECO:0000256" key="1">
    <source>
        <dbReference type="ARBA" id="ARBA00023015"/>
    </source>
</evidence>
<dbReference type="SUPFAM" id="SSF46785">
    <property type="entry name" value="Winged helix' DNA-binding domain"/>
    <property type="match status" value="1"/>
</dbReference>
<dbReference type="AlphaFoldDB" id="A0A5S9R048"/>
<proteinExistence type="predicted"/>
<dbReference type="InterPro" id="IPR036390">
    <property type="entry name" value="WH_DNA-bd_sf"/>
</dbReference>
<reference evidence="5 6" key="1">
    <citation type="submission" date="2019-11" db="EMBL/GenBank/DDBJ databases">
        <authorList>
            <person name="Holert J."/>
        </authorList>
    </citation>
    <scope>NUCLEOTIDE SEQUENCE [LARGE SCALE GENOMIC DNA]</scope>
    <source>
        <strain evidence="5">SB11_3</strain>
    </source>
</reference>
<dbReference type="GO" id="GO:0003677">
    <property type="term" value="F:DNA binding"/>
    <property type="evidence" value="ECO:0007669"/>
    <property type="project" value="UniProtKB-KW"/>
</dbReference>
<dbReference type="SMART" id="SM00347">
    <property type="entry name" value="HTH_MARR"/>
    <property type="match status" value="1"/>
</dbReference>
<dbReference type="PROSITE" id="PS50995">
    <property type="entry name" value="HTH_MARR_2"/>
    <property type="match status" value="1"/>
</dbReference>
<dbReference type="Pfam" id="PF12802">
    <property type="entry name" value="MarR_2"/>
    <property type="match status" value="1"/>
</dbReference>
<evidence type="ECO:0000313" key="6">
    <source>
        <dbReference type="Proteomes" id="UP000441399"/>
    </source>
</evidence>
<dbReference type="PANTHER" id="PTHR42756:SF1">
    <property type="entry name" value="TRANSCRIPTIONAL REPRESSOR OF EMRAB OPERON"/>
    <property type="match status" value="1"/>
</dbReference>
<protein>
    <submittedName>
        <fullName evidence="5">Transcriptional repressor MprA</fullName>
    </submittedName>
</protein>
<dbReference type="EMBL" id="CACSIO010000061">
    <property type="protein sequence ID" value="CAA0125303.1"/>
    <property type="molecule type" value="Genomic_DNA"/>
</dbReference>
<gene>
    <name evidence="5" type="primary">mprA_3</name>
    <name evidence="5" type="ORF">OPDIPICF_03433</name>
</gene>
<evidence type="ECO:0000256" key="2">
    <source>
        <dbReference type="ARBA" id="ARBA00023125"/>
    </source>
</evidence>
<sequence>MSDNSLEANFVIQNSILASKLAKKVDGQLSIHGISFTEFMIMYYLDSAVLKTMRRIEIAEAVGISASGVTRVIAPMEKIGIVERESNRRDARQSLVKLSKAGQRLFADASVSFEDCSKSMLKSLSGNQLEKFIELSGKL</sequence>
<dbReference type="InterPro" id="IPR036388">
    <property type="entry name" value="WH-like_DNA-bd_sf"/>
</dbReference>
<dbReference type="GO" id="GO:0003700">
    <property type="term" value="F:DNA-binding transcription factor activity"/>
    <property type="evidence" value="ECO:0007669"/>
    <property type="project" value="InterPro"/>
</dbReference>
<dbReference type="Gene3D" id="1.10.10.10">
    <property type="entry name" value="Winged helix-like DNA-binding domain superfamily/Winged helix DNA-binding domain"/>
    <property type="match status" value="1"/>
</dbReference>
<dbReference type="Proteomes" id="UP000441399">
    <property type="component" value="Unassembled WGS sequence"/>
</dbReference>
<dbReference type="PRINTS" id="PR00598">
    <property type="entry name" value="HTHMARR"/>
</dbReference>
<name>A0A5S9R048_9GAMM</name>
<evidence type="ECO:0000256" key="3">
    <source>
        <dbReference type="ARBA" id="ARBA00023163"/>
    </source>
</evidence>
<accession>A0A5S9R048</accession>
<dbReference type="PANTHER" id="PTHR42756">
    <property type="entry name" value="TRANSCRIPTIONAL REGULATOR, MARR"/>
    <property type="match status" value="1"/>
</dbReference>
<keyword evidence="3" id="KW-0804">Transcription</keyword>
<dbReference type="InterPro" id="IPR000835">
    <property type="entry name" value="HTH_MarR-typ"/>
</dbReference>
<keyword evidence="6" id="KW-1185">Reference proteome</keyword>
<evidence type="ECO:0000313" key="5">
    <source>
        <dbReference type="EMBL" id="CAA0125303.1"/>
    </source>
</evidence>
<evidence type="ECO:0000259" key="4">
    <source>
        <dbReference type="PROSITE" id="PS50995"/>
    </source>
</evidence>
<dbReference type="OrthoDB" id="5295456at2"/>